<dbReference type="InterPro" id="IPR014718">
    <property type="entry name" value="GH-type_carb-bd"/>
</dbReference>
<reference evidence="4 5" key="1">
    <citation type="submission" date="2018-11" db="EMBL/GenBank/DDBJ databases">
        <title>Sequencing the genomes of 1000 actinobacteria strains.</title>
        <authorList>
            <person name="Klenk H.-P."/>
        </authorList>
    </citation>
    <scope>NUCLEOTIDE SEQUENCE [LARGE SCALE GENOMIC DNA]</scope>
    <source>
        <strain evidence="4 5">DSM 44231</strain>
    </source>
</reference>
<dbReference type="InterPro" id="IPR015220">
    <property type="entry name" value="Glucodextranase_N"/>
</dbReference>
<proteinExistence type="predicted"/>
<gene>
    <name evidence="4" type="ORF">EDD40_0274</name>
</gene>
<feature type="compositionally biased region" description="Polar residues" evidence="1">
    <location>
        <begin position="129"/>
        <end position="151"/>
    </location>
</feature>
<accession>A0A3N1GXQ8</accession>
<name>A0A3N1GXQ8_9PSEU</name>
<evidence type="ECO:0000256" key="1">
    <source>
        <dbReference type="SAM" id="MobiDB-lite"/>
    </source>
</evidence>
<dbReference type="InterPro" id="IPR019248">
    <property type="entry name" value="Glucodextran_C"/>
</dbReference>
<comment type="caution">
    <text evidence="4">The sequence shown here is derived from an EMBL/GenBank/DDBJ whole genome shotgun (WGS) entry which is preliminary data.</text>
</comment>
<dbReference type="GO" id="GO:0030246">
    <property type="term" value="F:carbohydrate binding"/>
    <property type="evidence" value="ECO:0007669"/>
    <property type="project" value="InterPro"/>
</dbReference>
<evidence type="ECO:0000259" key="2">
    <source>
        <dbReference type="Pfam" id="PF09137"/>
    </source>
</evidence>
<feature type="domain" description="Glucodextranase N-terminal" evidence="2">
    <location>
        <begin position="24"/>
        <end position="162"/>
    </location>
</feature>
<feature type="compositionally biased region" description="Basic and acidic residues" evidence="1">
    <location>
        <begin position="190"/>
        <end position="199"/>
    </location>
</feature>
<feature type="region of interest" description="Disordered" evidence="1">
    <location>
        <begin position="129"/>
        <end position="199"/>
    </location>
</feature>
<evidence type="ECO:0000259" key="3">
    <source>
        <dbReference type="Pfam" id="PF09985"/>
    </source>
</evidence>
<dbReference type="SUPFAM" id="SSF74650">
    <property type="entry name" value="Galactose mutarotase-like"/>
    <property type="match status" value="1"/>
</dbReference>
<dbReference type="GO" id="GO:0005975">
    <property type="term" value="P:carbohydrate metabolic process"/>
    <property type="evidence" value="ECO:0007669"/>
    <property type="project" value="InterPro"/>
</dbReference>
<feature type="domain" description="Glucodextranase-like C-terminal" evidence="3">
    <location>
        <begin position="223"/>
        <end position="408"/>
    </location>
</feature>
<dbReference type="InterPro" id="IPR011013">
    <property type="entry name" value="Gal_mutarotase_sf_dom"/>
</dbReference>
<dbReference type="Proteomes" id="UP000268727">
    <property type="component" value="Unassembled WGS sequence"/>
</dbReference>
<dbReference type="Pfam" id="PF09985">
    <property type="entry name" value="Glucodextran_C"/>
    <property type="match status" value="1"/>
</dbReference>
<dbReference type="Pfam" id="PF09137">
    <property type="entry name" value="Glucodextran_N"/>
    <property type="match status" value="1"/>
</dbReference>
<evidence type="ECO:0000313" key="5">
    <source>
        <dbReference type="Proteomes" id="UP000268727"/>
    </source>
</evidence>
<dbReference type="Gene3D" id="2.70.98.10">
    <property type="match status" value="1"/>
</dbReference>
<dbReference type="Gene3D" id="2.60.40.1190">
    <property type="match status" value="1"/>
</dbReference>
<protein>
    <submittedName>
        <fullName evidence="4">Glucodextranase-like protein</fullName>
    </submittedName>
</protein>
<dbReference type="AlphaFoldDB" id="A0A3N1GXQ8"/>
<organism evidence="4 5">
    <name type="scientific">Saccharothrix texasensis</name>
    <dbReference type="NCBI Taxonomy" id="103734"/>
    <lineage>
        <taxon>Bacteria</taxon>
        <taxon>Bacillati</taxon>
        <taxon>Actinomycetota</taxon>
        <taxon>Actinomycetes</taxon>
        <taxon>Pseudonocardiales</taxon>
        <taxon>Pseudonocardiaceae</taxon>
        <taxon>Saccharothrix</taxon>
    </lineage>
</organism>
<dbReference type="EMBL" id="RJKM01000001">
    <property type="protein sequence ID" value="ROP35060.1"/>
    <property type="molecule type" value="Genomic_DNA"/>
</dbReference>
<dbReference type="RefSeq" id="WP_170184902.1">
    <property type="nucleotide sequence ID" value="NZ_RJKM01000001.1"/>
</dbReference>
<keyword evidence="5" id="KW-1185">Reference proteome</keyword>
<evidence type="ECO:0000313" key="4">
    <source>
        <dbReference type="EMBL" id="ROP35060.1"/>
    </source>
</evidence>
<dbReference type="GO" id="GO:0003824">
    <property type="term" value="F:catalytic activity"/>
    <property type="evidence" value="ECO:0007669"/>
    <property type="project" value="InterPro"/>
</dbReference>
<sequence length="425" mass="44085">MRPPGPRAAPALAVAARLSSSRPATAELVDRRSLTYGQPSADAAGRRRLTRTHITDPASATVLVDVDFRPLAGSGPELYAPFGPRPAGDSGHGTSRATADPLTAVDTHLPDRPVAAALVPGTGFTATSTGYTSTSEGLAGLTANSTPTSRYRQAGLGSVAQLPTGRDGTARASRQRPDGSFSQNSEVDGTPDHTDSRLDETAFPIPPAWQTKRFDAAFHGGHGDRIRFVTRVAGTITSPRGGNGVSVQRVDILLHDPSQATGTSPGRPGTNTATAGTWQRAVVADGRHADPPLPLGVHDPAPTKLSAPEPRVVPAGHDIVVTVPASALGLDVATARRRVATYSDAESGEGIGLVRPVHSEALWDNGFPWAEELRSGGGAGEQSFDVPGRDPDTIDVITGDVDQSAVLDRTTTSPVVPPFVDLRAP</sequence>
<dbReference type="SUPFAM" id="SSF49344">
    <property type="entry name" value="CBD9-like"/>
    <property type="match status" value="1"/>
</dbReference>